<dbReference type="PANTHER" id="PTHR21115:SF0">
    <property type="entry name" value="GH06117P-RELATED"/>
    <property type="match status" value="1"/>
</dbReference>
<comment type="caution">
    <text evidence="3">The sequence shown here is derived from an EMBL/GenBank/DDBJ whole genome shotgun (WGS) entry which is preliminary data.</text>
</comment>
<sequence length="837" mass="93619">MIKYEMQHAYLACDARGDSTASSTENSKALNIYAVFRFKMAADTTGMPQGLQMSAVEIQQEFYEAIGDADWELYERQERKYLLQKIGIALFGPPKIEGNLTEGGDQLKLKGYEKREEELTMTVFEKICEQAKYSHNNVNILISVIRVVCVFPKEEVPFFKPEPEDYWLDLHQKAGDSVSICVFHVFAIRKCVASKGKTCRIFIDHEGRLYKNWEAFLTENHLPKSVMVVPTNGEYKAMILPDGSIATVEDDPQTPRVSLTVLASPALGIKARILSTADTINTVASVSALIGVGVGVATLPVLPVVAPVALGLAGGVTVVTGVYSIFRSSLHLADRGQHDQLLINAFQFLKYTNLVTGFIGVANSLGDMIYKFYKYDETPTKLELFQFTTAALFFGLGAMSNQTAEAIVQDAQARTINEHRDGLSSNVKRKMFDKATAETRRLKGTVQGNADIIKALNKIENKDDFFAALNRANKDMNKNKVRVSLSPDGKALFNNAHKLDVNEIGNMGRADRQQLFSKYGPAKVTTKNAATRVYASTVSGPGTSNASTTDLSIYIRPEEILKIATLMLKLTQIDQEYLAEILSQLTADVHEAFLLICADLFLNLVPDELLKLTGLGQHQVIRVIYFVFNHIQSKIPTGLYHHEHDNSLRTIVNEFFRDGRISKETLLQLKKKFMQWISLGEVSNTVMMDDLSKFKTMFDVKYRVLEAGKVMKIGEHEVLIKEATVALLSERFVRVSQDRCDMFVNFCLSIIAELSKGEVTKLSLVNPDEDLLMIVAKYLKAECPVVDVYIGDFVEDGAVNTYVVRCMKNDLLKWLEIVSKRLRQHKVCQLCLGLCYA</sequence>
<keyword evidence="4" id="KW-1185">Reference proteome</keyword>
<keyword evidence="1" id="KW-1133">Transmembrane helix</keyword>
<accession>A0A8S4FYM7</accession>
<evidence type="ECO:0000313" key="3">
    <source>
        <dbReference type="EMBL" id="CAG9133339.1"/>
    </source>
</evidence>
<feature type="domain" description="DUF4781" evidence="2">
    <location>
        <begin position="185"/>
        <end position="340"/>
    </location>
</feature>
<keyword evidence="1" id="KW-0472">Membrane</keyword>
<proteinExistence type="predicted"/>
<gene>
    <name evidence="3" type="ORF">PLXY2_LOCUS11584</name>
</gene>
<dbReference type="Proteomes" id="UP000653454">
    <property type="component" value="Unassembled WGS sequence"/>
</dbReference>
<dbReference type="Pfam" id="PF16013">
    <property type="entry name" value="DUF4781"/>
    <property type="match status" value="2"/>
</dbReference>
<evidence type="ECO:0000313" key="4">
    <source>
        <dbReference type="Proteomes" id="UP000653454"/>
    </source>
</evidence>
<dbReference type="AlphaFoldDB" id="A0A8S4FYM7"/>
<dbReference type="PANTHER" id="PTHR21115">
    <property type="entry name" value="GH06117P-RELATED"/>
    <property type="match status" value="1"/>
</dbReference>
<feature type="transmembrane region" description="Helical" evidence="1">
    <location>
        <begin position="280"/>
        <end position="302"/>
    </location>
</feature>
<organism evidence="3 4">
    <name type="scientific">Plutella xylostella</name>
    <name type="common">Diamondback moth</name>
    <name type="synonym">Plutella maculipennis</name>
    <dbReference type="NCBI Taxonomy" id="51655"/>
    <lineage>
        <taxon>Eukaryota</taxon>
        <taxon>Metazoa</taxon>
        <taxon>Ecdysozoa</taxon>
        <taxon>Arthropoda</taxon>
        <taxon>Hexapoda</taxon>
        <taxon>Insecta</taxon>
        <taxon>Pterygota</taxon>
        <taxon>Neoptera</taxon>
        <taxon>Endopterygota</taxon>
        <taxon>Lepidoptera</taxon>
        <taxon>Glossata</taxon>
        <taxon>Ditrysia</taxon>
        <taxon>Yponomeutoidea</taxon>
        <taxon>Plutellidae</taxon>
        <taxon>Plutella</taxon>
    </lineage>
</organism>
<reference evidence="3" key="1">
    <citation type="submission" date="2020-11" db="EMBL/GenBank/DDBJ databases">
        <authorList>
            <person name="Whiteford S."/>
        </authorList>
    </citation>
    <scope>NUCLEOTIDE SEQUENCE</scope>
</reference>
<evidence type="ECO:0000256" key="1">
    <source>
        <dbReference type="SAM" id="Phobius"/>
    </source>
</evidence>
<protein>
    <submittedName>
        <fullName evidence="3">(diamondback moth) hypothetical protein</fullName>
    </submittedName>
</protein>
<dbReference type="EMBL" id="CAJHNJ030000060">
    <property type="protein sequence ID" value="CAG9133339.1"/>
    <property type="molecule type" value="Genomic_DNA"/>
</dbReference>
<evidence type="ECO:0000259" key="2">
    <source>
        <dbReference type="Pfam" id="PF16013"/>
    </source>
</evidence>
<feature type="transmembrane region" description="Helical" evidence="1">
    <location>
        <begin position="308"/>
        <end position="326"/>
    </location>
</feature>
<name>A0A8S4FYM7_PLUXY</name>
<dbReference type="InterPro" id="IPR031962">
    <property type="entry name" value="DUF4781"/>
</dbReference>
<feature type="domain" description="DUF4781" evidence="2">
    <location>
        <begin position="346"/>
        <end position="457"/>
    </location>
</feature>
<keyword evidence="1" id="KW-0812">Transmembrane</keyword>